<dbReference type="PANTHER" id="PTHR30441:SF8">
    <property type="entry name" value="DUF748 DOMAIN-CONTAINING PROTEIN"/>
    <property type="match status" value="1"/>
</dbReference>
<dbReference type="PANTHER" id="PTHR30441">
    <property type="entry name" value="DUF748 DOMAIN-CONTAINING PROTEIN"/>
    <property type="match status" value="1"/>
</dbReference>
<dbReference type="GO" id="GO:0005886">
    <property type="term" value="C:plasma membrane"/>
    <property type="evidence" value="ECO:0007669"/>
    <property type="project" value="TreeGrafter"/>
</dbReference>
<organism evidence="1 2">
    <name type="scientific">Alitibacter langaaensis DSM 22999</name>
    <dbReference type="NCBI Taxonomy" id="1122935"/>
    <lineage>
        <taxon>Bacteria</taxon>
        <taxon>Pseudomonadati</taxon>
        <taxon>Pseudomonadota</taxon>
        <taxon>Gammaproteobacteria</taxon>
        <taxon>Pasteurellales</taxon>
        <taxon>Pasteurellaceae</taxon>
        <taxon>Alitibacter</taxon>
    </lineage>
</organism>
<accession>A0A2U0SKV0</accession>
<sequence>MLSCCARSKMENKMMKKIGMGLSLIALAFFAFGVVQKGKIEENLTALLANSGVSVRHASINWLPSPNISLDSVQYESQQNQVINAEQIRVNLPWLDLLRGKVSLQDIVIVNGEFLANGEPIFQKMNGELKLDSLSFDTTAKWLSAYQKGNPLELAEPPHIVLSLRAENAEQDQFTLNVNGILRDKAMALSPSELRVEFHQKRLFNTDKLVLKIAKGNIDFAPEHSFSASLENIQVNDSLDLSSLSAQFNQTKFWQGQIEIASAGNGQLNIQFNENSQRENNEILLTGKNLNTKEWLNAFNIPALILGNADLNAHLWAKNYVPVKGEVQAEIENGTISGLNLLALISQYLPVNYDEETIKSSLASTTFDKVVMDFTWMPESLLVHQADIFHPYFIAHNDGEIELKAGHCDFQTLLALNNPRYKNLKLPIHFFGDCQSPQYQVKFDRTFRDQLKNFLKEKLK</sequence>
<dbReference type="EMBL" id="QENU01000017">
    <property type="protein sequence ID" value="PVX31975.1"/>
    <property type="molecule type" value="Genomic_DNA"/>
</dbReference>
<dbReference type="Proteomes" id="UP000245909">
    <property type="component" value="Unassembled WGS sequence"/>
</dbReference>
<name>A0A2U0SKV0_9PAST</name>
<comment type="caution">
    <text evidence="1">The sequence shown here is derived from an EMBL/GenBank/DDBJ whole genome shotgun (WGS) entry which is preliminary data.</text>
</comment>
<reference evidence="1 2" key="1">
    <citation type="submission" date="2018-05" db="EMBL/GenBank/DDBJ databases">
        <title>Genomic Encyclopedia of Type Strains, Phase IV (KMG-IV): sequencing the most valuable type-strain genomes for metagenomic binning, comparative biology and taxonomic classification.</title>
        <authorList>
            <person name="Goeker M."/>
        </authorList>
    </citation>
    <scope>NUCLEOTIDE SEQUENCE [LARGE SCALE GENOMIC DNA]</scope>
    <source>
        <strain evidence="1 2">DSM 22999</strain>
    </source>
</reference>
<dbReference type="GO" id="GO:0090313">
    <property type="term" value="P:regulation of protein targeting to membrane"/>
    <property type="evidence" value="ECO:0007669"/>
    <property type="project" value="TreeGrafter"/>
</dbReference>
<proteinExistence type="predicted"/>
<dbReference type="InterPro" id="IPR052894">
    <property type="entry name" value="AsmA-related"/>
</dbReference>
<keyword evidence="2" id="KW-1185">Reference proteome</keyword>
<evidence type="ECO:0000313" key="1">
    <source>
        <dbReference type="EMBL" id="PVX31975.1"/>
    </source>
</evidence>
<protein>
    <recommendedName>
        <fullName evidence="3">AsmA-like protein</fullName>
    </recommendedName>
</protein>
<evidence type="ECO:0000313" key="2">
    <source>
        <dbReference type="Proteomes" id="UP000245909"/>
    </source>
</evidence>
<evidence type="ECO:0008006" key="3">
    <source>
        <dbReference type="Google" id="ProtNLM"/>
    </source>
</evidence>
<dbReference type="AlphaFoldDB" id="A0A2U0SKV0"/>
<gene>
    <name evidence="1" type="ORF">C8D76_11724</name>
</gene>